<dbReference type="Proteomes" id="UP001187531">
    <property type="component" value="Unassembled WGS sequence"/>
</dbReference>
<evidence type="ECO:0000313" key="8">
    <source>
        <dbReference type="EMBL" id="KAK2718600.1"/>
    </source>
</evidence>
<feature type="transmembrane region" description="Helical" evidence="5">
    <location>
        <begin position="463"/>
        <end position="481"/>
    </location>
</feature>
<feature type="domain" description="Neurotransmitter-gated ion-channel ligand-binding" evidence="6">
    <location>
        <begin position="188"/>
        <end position="397"/>
    </location>
</feature>
<dbReference type="InterPro" id="IPR036734">
    <property type="entry name" value="Neur_chan_lig-bd_sf"/>
</dbReference>
<dbReference type="GO" id="GO:0016020">
    <property type="term" value="C:membrane"/>
    <property type="evidence" value="ECO:0007669"/>
    <property type="project" value="UniProtKB-SubCell"/>
</dbReference>
<feature type="transmembrane region" description="Helical" evidence="5">
    <location>
        <begin position="433"/>
        <end position="451"/>
    </location>
</feature>
<evidence type="ECO:0000256" key="5">
    <source>
        <dbReference type="RuleBase" id="RU000687"/>
    </source>
</evidence>
<evidence type="ECO:0000313" key="9">
    <source>
        <dbReference type="Proteomes" id="UP001187531"/>
    </source>
</evidence>
<feature type="domain" description="Farnesoic acid O-methyl transferase" evidence="7">
    <location>
        <begin position="31"/>
        <end position="167"/>
    </location>
</feature>
<feature type="transmembrane region" description="Helical" evidence="5">
    <location>
        <begin position="570"/>
        <end position="595"/>
    </location>
</feature>
<dbReference type="PANTHER" id="PTHR18945">
    <property type="entry name" value="NEUROTRANSMITTER GATED ION CHANNEL"/>
    <property type="match status" value="1"/>
</dbReference>
<sequence length="597" mass="68376">MITETNMLRTFGFISVLMLGISLGCKELTTTGYRYFDFHHAQTNQDGALFVRFKVRAKSDAHIVLSSSPLPLNPLYEIVIGAAGNAYTDLRRGMTKKSVAAVKTPDVLSSSEYRGFWISFKNGEIEVGREYESMPFLHWKDKDPIHIHYFSFATWTDVIGKWLHSCEGDGEMQGDQPLSPLEYFNAEHKLQNDLMKGYSSQIRPLSNHNESLTVEMGLVVFYMDLRENESVFNVNGFLQIHWKDKRLAWNESHYEGLNILHIPSELIWKPQISLANSIDHTMNYMNAATHVTIMPGGVVLMIVPASFHALCEIDLRNYPWDTQKCSLIFYSYFNGGDRIDINLLYDTNPEYSLTTYKLIKNNQWHAVIDKAERVLTPDEMNYKEYPEIYFTFELKRKSPLFISTLFLPAIVTMIVCLLSLWMPPNCPEKMYMIISNMVVLFMYLAYLNYILPTNLEHQPTVVSFYGGTLLLVTISLLFTVITIRMTRLPKPTGMPYCLKKVIIGPIGTLLGLNWTGILISPTHKPLETLNGIATSFEHSQSSRHNEISSHQPDLEQFVVDSSSTGANMEWMVFALFIDRILFICYSFLFGILLSICF</sequence>
<evidence type="ECO:0000259" key="7">
    <source>
        <dbReference type="Pfam" id="PF12248"/>
    </source>
</evidence>
<dbReference type="PRINTS" id="PR00252">
    <property type="entry name" value="NRIONCHANNEL"/>
</dbReference>
<dbReference type="SUPFAM" id="SSF63712">
    <property type="entry name" value="Nicotinic receptor ligand binding domain-like"/>
    <property type="match status" value="1"/>
</dbReference>
<keyword evidence="5" id="KW-0406">Ion transport</keyword>
<dbReference type="GO" id="GO:0005230">
    <property type="term" value="F:extracellular ligand-gated monoatomic ion channel activity"/>
    <property type="evidence" value="ECO:0007669"/>
    <property type="project" value="InterPro"/>
</dbReference>
<organism evidence="8 9">
    <name type="scientific">Artemia franciscana</name>
    <name type="common">Brine shrimp</name>
    <name type="synonym">Artemia sanfranciscana</name>
    <dbReference type="NCBI Taxonomy" id="6661"/>
    <lineage>
        <taxon>Eukaryota</taxon>
        <taxon>Metazoa</taxon>
        <taxon>Ecdysozoa</taxon>
        <taxon>Arthropoda</taxon>
        <taxon>Crustacea</taxon>
        <taxon>Branchiopoda</taxon>
        <taxon>Anostraca</taxon>
        <taxon>Artemiidae</taxon>
        <taxon>Artemia</taxon>
    </lineage>
</organism>
<comment type="similarity">
    <text evidence="5">Belongs to the ligand-gated ion channel (TC 1.A.9) family.</text>
</comment>
<feature type="transmembrane region" description="Helical" evidence="5">
    <location>
        <begin position="501"/>
        <end position="519"/>
    </location>
</feature>
<dbReference type="InterPro" id="IPR022041">
    <property type="entry name" value="Methyltransf_FA"/>
</dbReference>
<dbReference type="Gene3D" id="2.70.170.10">
    <property type="entry name" value="Neurotransmitter-gated ion-channel ligand-binding domain"/>
    <property type="match status" value="1"/>
</dbReference>
<dbReference type="GO" id="GO:0004888">
    <property type="term" value="F:transmembrane signaling receptor activity"/>
    <property type="evidence" value="ECO:0007669"/>
    <property type="project" value="InterPro"/>
</dbReference>
<gene>
    <name evidence="8" type="ORF">QYM36_005814</name>
</gene>
<dbReference type="InterPro" id="IPR018000">
    <property type="entry name" value="Neurotransmitter_ion_chnl_CS"/>
</dbReference>
<evidence type="ECO:0000256" key="2">
    <source>
        <dbReference type="ARBA" id="ARBA00022692"/>
    </source>
</evidence>
<dbReference type="Pfam" id="PF02931">
    <property type="entry name" value="Neur_chan_LBD"/>
    <property type="match status" value="1"/>
</dbReference>
<evidence type="ECO:0000259" key="6">
    <source>
        <dbReference type="Pfam" id="PF02931"/>
    </source>
</evidence>
<evidence type="ECO:0000256" key="1">
    <source>
        <dbReference type="ARBA" id="ARBA00004141"/>
    </source>
</evidence>
<dbReference type="InterPro" id="IPR038050">
    <property type="entry name" value="Neuro_actylchol_rec"/>
</dbReference>
<keyword evidence="5" id="KW-0407">Ion channel</keyword>
<dbReference type="InterPro" id="IPR006202">
    <property type="entry name" value="Neur_chan_lig-bd"/>
</dbReference>
<name>A0AA88HV32_ARTSF</name>
<dbReference type="EMBL" id="JAVRJZ010000009">
    <property type="protein sequence ID" value="KAK2718600.1"/>
    <property type="molecule type" value="Genomic_DNA"/>
</dbReference>
<keyword evidence="3 5" id="KW-1133">Transmembrane helix</keyword>
<comment type="subcellular location">
    <subcellularLocation>
        <location evidence="1">Membrane</location>
        <topology evidence="1">Multi-pass membrane protein</topology>
    </subcellularLocation>
</comment>
<keyword evidence="5" id="KW-0813">Transport</keyword>
<dbReference type="CDD" id="cd18989">
    <property type="entry name" value="LGIC_ECD_cation"/>
    <property type="match status" value="1"/>
</dbReference>
<dbReference type="SUPFAM" id="SSF90112">
    <property type="entry name" value="Neurotransmitter-gated ion-channel transmembrane pore"/>
    <property type="match status" value="1"/>
</dbReference>
<dbReference type="FunFam" id="2.70.170.10:FF:000028">
    <property type="entry name" value="AcetylCholine Receptor"/>
    <property type="match status" value="1"/>
</dbReference>
<proteinExistence type="inferred from homology"/>
<dbReference type="PROSITE" id="PS00236">
    <property type="entry name" value="NEUROTR_ION_CHANNEL"/>
    <property type="match status" value="1"/>
</dbReference>
<accession>A0AA88HV32</accession>
<dbReference type="InterPro" id="IPR036719">
    <property type="entry name" value="Neuro-gated_channel_TM_sf"/>
</dbReference>
<dbReference type="Gene3D" id="1.20.58.390">
    <property type="entry name" value="Neurotransmitter-gated ion-channel transmembrane domain"/>
    <property type="match status" value="1"/>
</dbReference>
<keyword evidence="9" id="KW-1185">Reference proteome</keyword>
<protein>
    <submittedName>
        <fullName evidence="8">Uncharacterized protein</fullName>
    </submittedName>
</protein>
<reference evidence="8" key="1">
    <citation type="submission" date="2023-07" db="EMBL/GenBank/DDBJ databases">
        <title>Chromosome-level genome assembly of Artemia franciscana.</title>
        <authorList>
            <person name="Jo E."/>
        </authorList>
    </citation>
    <scope>NUCLEOTIDE SEQUENCE</scope>
    <source>
        <tissue evidence="8">Whole body</tissue>
    </source>
</reference>
<evidence type="ECO:0000256" key="4">
    <source>
        <dbReference type="ARBA" id="ARBA00023136"/>
    </source>
</evidence>
<feature type="transmembrane region" description="Helical" evidence="5">
    <location>
        <begin position="400"/>
        <end position="421"/>
    </location>
</feature>
<keyword evidence="4 5" id="KW-0472">Membrane</keyword>
<dbReference type="InterPro" id="IPR006201">
    <property type="entry name" value="Neur_channel"/>
</dbReference>
<evidence type="ECO:0000256" key="3">
    <source>
        <dbReference type="ARBA" id="ARBA00022989"/>
    </source>
</evidence>
<keyword evidence="2 5" id="KW-0812">Transmembrane</keyword>
<comment type="caution">
    <text evidence="8">The sequence shown here is derived from an EMBL/GenBank/DDBJ whole genome shotgun (WGS) entry which is preliminary data.</text>
</comment>
<dbReference type="AlphaFoldDB" id="A0AA88HV32"/>
<dbReference type="Pfam" id="PF12248">
    <property type="entry name" value="Methyltransf_FA"/>
    <property type="match status" value="1"/>
</dbReference>